<feature type="chain" id="PRO_5019460334" evidence="4">
    <location>
        <begin position="22"/>
        <end position="1495"/>
    </location>
</feature>
<feature type="compositionally biased region" description="Low complexity" evidence="2">
    <location>
        <begin position="1064"/>
        <end position="1075"/>
    </location>
</feature>
<feature type="region of interest" description="Disordered" evidence="2">
    <location>
        <begin position="1462"/>
        <end position="1495"/>
    </location>
</feature>
<dbReference type="CDD" id="cd06503">
    <property type="entry name" value="ATP-synt_Fo_b"/>
    <property type="match status" value="1"/>
</dbReference>
<protein>
    <submittedName>
        <fullName evidence="5">Uncharacterized protein</fullName>
    </submittedName>
</protein>
<proteinExistence type="predicted"/>
<keyword evidence="3" id="KW-0472">Membrane</keyword>
<dbReference type="GO" id="GO:0005737">
    <property type="term" value="C:cytoplasm"/>
    <property type="evidence" value="ECO:0007669"/>
    <property type="project" value="TreeGrafter"/>
</dbReference>
<feature type="compositionally biased region" description="Polar residues" evidence="2">
    <location>
        <begin position="1047"/>
        <end position="1056"/>
    </location>
</feature>
<dbReference type="GO" id="GO:0016460">
    <property type="term" value="C:myosin II complex"/>
    <property type="evidence" value="ECO:0007669"/>
    <property type="project" value="TreeGrafter"/>
</dbReference>
<feature type="transmembrane region" description="Helical" evidence="3">
    <location>
        <begin position="233"/>
        <end position="252"/>
    </location>
</feature>
<feature type="region of interest" description="Disordered" evidence="2">
    <location>
        <begin position="685"/>
        <end position="705"/>
    </location>
</feature>
<feature type="coiled-coil region" evidence="1">
    <location>
        <begin position="545"/>
        <end position="662"/>
    </location>
</feature>
<feature type="compositionally biased region" description="Low complexity" evidence="2">
    <location>
        <begin position="1359"/>
        <end position="1376"/>
    </location>
</feature>
<keyword evidence="1" id="KW-0175">Coiled coil</keyword>
<sequence>MAWGINHVITLVSAIAHLITNAPWAVRDASSWVIQTLMTPTYQRSLPATSSPATTFATAVLSAYASSTSSLVPTASSVLRPFVTTVMATTTLTVTTTTTAGFSTSTPSSTSGFFDSNSMRMPPSELVRVQFQPGLAYNGHILSQLEIFLIVASIMALLRVLLWARERIAPYPSSSQQQRQVQGQGQQSEMFTAPVDSPPTWFPTLPLPPVEESRLWLDRYFITYEQLFDKRNWTSTSSICVTWICWLFGFPLSVIFRLFVMIIYVCFLTITLSAGVAILHIEHLHANAPPAELLLDILFGMVIDPRGRFQDFKWPKTRLALAVLRRQYPQSDLLDTRSQQNRFEVPYSPESSVQGTAAGAPSSRELELVQQLELADERARESLRESLCQLESKSKQIDKLQGQVNQLRRQLQSEMQDVETERLAVVSVRSQLAEAEKATKKERLGRKLAEEKHAAAQQKQCEMEESFRLSLSAAQQQPQDDLKAIKAMLDEANARAEQVSSAALAMQQELAAKTTELEQVKALASTATTSQQTLTASREEIEIIKRMAQKEISAKTKEIEKVKSQAKEEVLASKKEAEETTAKASKVVTLQKAKIAKLEESLQKAKDENLTALLAQEKAEVARLMALGTQVQEERDQARSAVEAREERLKKLELELENLKAADRTRTQLASTVVKKAPGLEASRWATTQSAADQKGDTKMDLDGEDADTKSAGLFGAKPVGLFGAKVQPFQPGSGFTVFASKPQTKQQSQFSGFESQQQGSQQQVSQPSPFTGFGSQQQGSQPSAFANNGFGGVSSFGRTGFGSNQPSAFGTSGFGGISKSHQTSTFGSMGFGNAQQNSEPVVIPGLTLLDQNQQQGQVHSPDNKMMDQDAPAAQPAPSIFDMFRGSNNQGPPKKPASTQDAFRPATLQPFQHTLTLEGFGSNQNNAQSSGNGFVSPPAITGFSVVDDTATPRYERASAMSWYQEYTARAVNDRAFEAETQKAWDEGRKAPQASTADLERRAVRALPPPKTGLVVTPTPKTPTNLVTGQGHLETASSHSPCYDQPDRSSVTASTGLQKPPKPQSASTATETPSTSVPLSTLKDESGNVTSPPFVPNSTSFKTLPKHSKPVPPSVAATLETPISPNRPSPPSFPAGYAQLQSAQIPSLRYHPGPFKMKPSPLAQVINTRASKPRPASRLSNELRISDMIGQDSGDESDSQSEDETSSDSDDDESDRVSTTSAQEQDTEFENPTTPPKRVSPASSTATSQEGPNSDNDDDDDNDAVFEDIDLSLGNIPSALAEVLSLEPVSPKRPHDLTKNEASSVKTKPKTESETDNVNVNDNDNSKNSEVVHQQQPSKTRPAPSAPSSPVSNKRTCQASSPSPSSPESSSQDSNSPQKRHQGHFRPMVTDTKLDAAASKGRDWAYVHHMAFLDDPEELDGEGPFPHSKDLETNLPRRTIYGCRDPTCVRKLVAHDCVLTLARKLGREQEKEKEKEKEKGSTGPQTRAEATEVIDL</sequence>
<evidence type="ECO:0000256" key="1">
    <source>
        <dbReference type="SAM" id="Coils"/>
    </source>
</evidence>
<feature type="coiled-coil region" evidence="1">
    <location>
        <begin position="383"/>
        <end position="424"/>
    </location>
</feature>
<dbReference type="OrthoDB" id="10382445at2759"/>
<feature type="compositionally biased region" description="Low complexity" evidence="2">
    <location>
        <begin position="1315"/>
        <end position="1351"/>
    </location>
</feature>
<organism evidence="5 6">
    <name type="scientific">Exophiala mesophila</name>
    <name type="common">Black yeast-like fungus</name>
    <dbReference type="NCBI Taxonomy" id="212818"/>
    <lineage>
        <taxon>Eukaryota</taxon>
        <taxon>Fungi</taxon>
        <taxon>Dikarya</taxon>
        <taxon>Ascomycota</taxon>
        <taxon>Pezizomycotina</taxon>
        <taxon>Eurotiomycetes</taxon>
        <taxon>Chaetothyriomycetidae</taxon>
        <taxon>Chaetothyriales</taxon>
        <taxon>Herpotrichiellaceae</taxon>
        <taxon>Exophiala</taxon>
    </lineage>
</organism>
<accession>A0A438N3D0</accession>
<feature type="compositionally biased region" description="Acidic residues" evidence="2">
    <location>
        <begin position="1254"/>
        <end position="1269"/>
    </location>
</feature>
<feature type="compositionally biased region" description="Low complexity" evidence="2">
    <location>
        <begin position="747"/>
        <end position="787"/>
    </location>
</feature>
<dbReference type="EMBL" id="NAJM01000024">
    <property type="protein sequence ID" value="RVX70179.1"/>
    <property type="molecule type" value="Genomic_DNA"/>
</dbReference>
<evidence type="ECO:0000313" key="5">
    <source>
        <dbReference type="EMBL" id="RVX70179.1"/>
    </source>
</evidence>
<evidence type="ECO:0000256" key="3">
    <source>
        <dbReference type="SAM" id="Phobius"/>
    </source>
</evidence>
<dbReference type="GO" id="GO:0032982">
    <property type="term" value="C:myosin filament"/>
    <property type="evidence" value="ECO:0007669"/>
    <property type="project" value="TreeGrafter"/>
</dbReference>
<evidence type="ECO:0000256" key="2">
    <source>
        <dbReference type="SAM" id="MobiDB-lite"/>
    </source>
</evidence>
<keyword evidence="4" id="KW-0732">Signal</keyword>
<feature type="coiled-coil region" evidence="1">
    <location>
        <begin position="482"/>
        <end position="509"/>
    </location>
</feature>
<feature type="transmembrane region" description="Helical" evidence="3">
    <location>
        <begin position="147"/>
        <end position="164"/>
    </location>
</feature>
<feature type="compositionally biased region" description="Polar residues" evidence="2">
    <location>
        <begin position="1240"/>
        <end position="1253"/>
    </location>
</feature>
<feature type="compositionally biased region" description="Basic and acidic residues" evidence="2">
    <location>
        <begin position="1464"/>
        <end position="1479"/>
    </location>
</feature>
<feature type="compositionally biased region" description="Acidic residues" evidence="2">
    <location>
        <begin position="1192"/>
        <end position="1213"/>
    </location>
</feature>
<dbReference type="PANTHER" id="PTHR45615">
    <property type="entry name" value="MYOSIN HEAVY CHAIN, NON-MUSCLE"/>
    <property type="match status" value="1"/>
</dbReference>
<feature type="compositionally biased region" description="Polar residues" evidence="2">
    <location>
        <begin position="1086"/>
        <end position="1101"/>
    </location>
</feature>
<feature type="region of interest" description="Disordered" evidence="2">
    <location>
        <begin position="747"/>
        <end position="792"/>
    </location>
</feature>
<evidence type="ECO:0000256" key="4">
    <source>
        <dbReference type="SAM" id="SignalP"/>
    </source>
</evidence>
<feature type="compositionally biased region" description="Low complexity" evidence="2">
    <location>
        <begin position="869"/>
        <end position="878"/>
    </location>
</feature>
<keyword evidence="3" id="KW-1133">Transmembrane helix</keyword>
<dbReference type="PANTHER" id="PTHR45615:SF40">
    <property type="entry name" value="MYOSIN HEAVY CHAIN, NON-MUSCLE"/>
    <property type="match status" value="1"/>
</dbReference>
<feature type="region of interest" description="Disordered" evidence="2">
    <location>
        <begin position="982"/>
        <end position="1269"/>
    </location>
</feature>
<feature type="region of interest" description="Disordered" evidence="2">
    <location>
        <begin position="853"/>
        <end position="878"/>
    </location>
</feature>
<keyword evidence="3" id="KW-0812">Transmembrane</keyword>
<dbReference type="GO" id="GO:0000146">
    <property type="term" value="F:microfilament motor activity"/>
    <property type="evidence" value="ECO:0007669"/>
    <property type="project" value="TreeGrafter"/>
</dbReference>
<dbReference type="VEuPathDB" id="FungiDB:PV10_08261"/>
<gene>
    <name evidence="5" type="ORF">B0A52_05512</name>
</gene>
<evidence type="ECO:0000313" key="6">
    <source>
        <dbReference type="Proteomes" id="UP000288859"/>
    </source>
</evidence>
<dbReference type="Proteomes" id="UP000288859">
    <property type="component" value="Unassembled WGS sequence"/>
</dbReference>
<dbReference type="GO" id="GO:0051015">
    <property type="term" value="F:actin filament binding"/>
    <property type="evidence" value="ECO:0007669"/>
    <property type="project" value="TreeGrafter"/>
</dbReference>
<reference evidence="5 6" key="1">
    <citation type="submission" date="2017-03" db="EMBL/GenBank/DDBJ databases">
        <title>Genomes of endolithic fungi from Antarctica.</title>
        <authorList>
            <person name="Coleine C."/>
            <person name="Masonjones S."/>
            <person name="Stajich J.E."/>
        </authorList>
    </citation>
    <scope>NUCLEOTIDE SEQUENCE [LARGE SCALE GENOMIC DNA]</scope>
    <source>
        <strain evidence="5 6">CCFEE 6314</strain>
    </source>
</reference>
<feature type="signal peptide" evidence="4">
    <location>
        <begin position="1"/>
        <end position="21"/>
    </location>
</feature>
<comment type="caution">
    <text evidence="5">The sequence shown here is derived from an EMBL/GenBank/DDBJ whole genome shotgun (WGS) entry which is preliminary data.</text>
</comment>
<feature type="region of interest" description="Disordered" evidence="2">
    <location>
        <begin position="1286"/>
        <end position="1390"/>
    </location>
</feature>
<name>A0A438N3D0_EXOME</name>